<protein>
    <submittedName>
        <fullName evidence="1">Uncharacterized protein</fullName>
    </submittedName>
</protein>
<dbReference type="RefSeq" id="WP_259622995.1">
    <property type="nucleotide sequence ID" value="NZ_JANYMP010000004.1"/>
</dbReference>
<name>A0A9X3AEY0_9PSEU</name>
<organism evidence="1 2">
    <name type="scientific">Umezawaea endophytica</name>
    <dbReference type="NCBI Taxonomy" id="1654476"/>
    <lineage>
        <taxon>Bacteria</taxon>
        <taxon>Bacillati</taxon>
        <taxon>Actinomycetota</taxon>
        <taxon>Actinomycetes</taxon>
        <taxon>Pseudonocardiales</taxon>
        <taxon>Pseudonocardiaceae</taxon>
        <taxon>Umezawaea</taxon>
    </lineage>
</organism>
<sequence>MEVRVEIKIKGGPTELNQARARIAYSVSFKNDEEVAKARRDYKRLRANVIIAAGQQMLAEVDSEDES</sequence>
<dbReference type="AlphaFoldDB" id="A0A9X3AEY0"/>
<dbReference type="EMBL" id="JANYMP010000004">
    <property type="protein sequence ID" value="MCS7477496.1"/>
    <property type="molecule type" value="Genomic_DNA"/>
</dbReference>
<keyword evidence="2" id="KW-1185">Reference proteome</keyword>
<dbReference type="Proteomes" id="UP001141259">
    <property type="component" value="Unassembled WGS sequence"/>
</dbReference>
<accession>A0A9X3AEY0</accession>
<evidence type="ECO:0000313" key="2">
    <source>
        <dbReference type="Proteomes" id="UP001141259"/>
    </source>
</evidence>
<reference evidence="1" key="1">
    <citation type="submission" date="2022-08" db="EMBL/GenBank/DDBJ databases">
        <authorList>
            <person name="Tistechok S."/>
            <person name="Samborskyy M."/>
            <person name="Roman I."/>
        </authorList>
    </citation>
    <scope>NUCLEOTIDE SEQUENCE</scope>
    <source>
        <strain evidence="1">DSM 103496</strain>
    </source>
</reference>
<gene>
    <name evidence="1" type="ORF">NZH93_11580</name>
</gene>
<evidence type="ECO:0000313" key="1">
    <source>
        <dbReference type="EMBL" id="MCS7477496.1"/>
    </source>
</evidence>
<comment type="caution">
    <text evidence="1">The sequence shown here is derived from an EMBL/GenBank/DDBJ whole genome shotgun (WGS) entry which is preliminary data.</text>
</comment>
<proteinExistence type="predicted"/>